<dbReference type="PANTHER" id="PTHR47359:SF3">
    <property type="entry name" value="NLP_P60 DOMAIN-CONTAINING PROTEIN-RELATED"/>
    <property type="match status" value="1"/>
</dbReference>
<evidence type="ECO:0000256" key="5">
    <source>
        <dbReference type="SAM" id="MobiDB-lite"/>
    </source>
</evidence>
<dbReference type="InterPro" id="IPR038765">
    <property type="entry name" value="Papain-like_cys_pep_sf"/>
</dbReference>
<sequence length="309" mass="31504">MIADVLIAPLKVLIATLGTGDLPTGATAALAQSTQTLGAAADQSERTMTATSARWRGTGADAAAARVRVLAQTDRTVGDDGADVATVIAAAAAHVKAANTELNGLVDSFVAAAGALGSVATPAGLAALVPLALDHIERGVAVVRRAQTELADDTAALERHRAPAEVSPRGAGPTSVGGTGTQVVLPDGTVVQAPNERAARAVRAALSVQGTPYVWGGTTTDGFDCSGFTQWAYRQAGLDLPRLAQDQDLAGVQVSQSELMPGDLAVWSGHVAMYIGNNQFVETGGDPVGVTPLRTTNAGQTFEGFYRPR</sequence>
<dbReference type="Gene3D" id="3.90.1720.10">
    <property type="entry name" value="endopeptidase domain like (from Nostoc punctiforme)"/>
    <property type="match status" value="1"/>
</dbReference>
<dbReference type="OrthoDB" id="9815778at2"/>
<gene>
    <name evidence="7" type="ORF">GM1_020_00720</name>
</gene>
<dbReference type="GO" id="GO:0008234">
    <property type="term" value="F:cysteine-type peptidase activity"/>
    <property type="evidence" value="ECO:0007669"/>
    <property type="project" value="UniProtKB-KW"/>
</dbReference>
<dbReference type="PANTHER" id="PTHR47359">
    <property type="entry name" value="PEPTIDOGLYCAN DL-ENDOPEPTIDASE CWLO"/>
    <property type="match status" value="1"/>
</dbReference>
<keyword evidence="8" id="KW-1185">Reference proteome</keyword>
<evidence type="ECO:0000256" key="2">
    <source>
        <dbReference type="ARBA" id="ARBA00022670"/>
    </source>
</evidence>
<name>M3VBR2_GORML</name>
<dbReference type="SUPFAM" id="SSF54001">
    <property type="entry name" value="Cysteine proteinases"/>
    <property type="match status" value="1"/>
</dbReference>
<dbReference type="EMBL" id="BAOP01000020">
    <property type="protein sequence ID" value="GAC80708.1"/>
    <property type="molecule type" value="Genomic_DNA"/>
</dbReference>
<keyword evidence="3" id="KW-0378">Hydrolase</keyword>
<evidence type="ECO:0000256" key="4">
    <source>
        <dbReference type="ARBA" id="ARBA00022807"/>
    </source>
</evidence>
<dbReference type="PROSITE" id="PS51935">
    <property type="entry name" value="NLPC_P60"/>
    <property type="match status" value="1"/>
</dbReference>
<evidence type="ECO:0000259" key="6">
    <source>
        <dbReference type="PROSITE" id="PS51935"/>
    </source>
</evidence>
<dbReference type="GO" id="GO:0006508">
    <property type="term" value="P:proteolysis"/>
    <property type="evidence" value="ECO:0007669"/>
    <property type="project" value="UniProtKB-KW"/>
</dbReference>
<evidence type="ECO:0000256" key="1">
    <source>
        <dbReference type="ARBA" id="ARBA00007074"/>
    </source>
</evidence>
<dbReference type="AlphaFoldDB" id="M3VBR2"/>
<dbReference type="Pfam" id="PF00877">
    <property type="entry name" value="NLPC_P60"/>
    <property type="match status" value="1"/>
</dbReference>
<feature type="domain" description="NlpC/P60" evidence="6">
    <location>
        <begin position="195"/>
        <end position="309"/>
    </location>
</feature>
<dbReference type="Proteomes" id="UP000035009">
    <property type="component" value="Unassembled WGS sequence"/>
</dbReference>
<accession>M3VBR2</accession>
<protein>
    <recommendedName>
        <fullName evidence="6">NlpC/P60 domain-containing protein</fullName>
    </recommendedName>
</protein>
<organism evidence="7 8">
    <name type="scientific">Gordonia malaquae NBRC 108250</name>
    <dbReference type="NCBI Taxonomy" id="1223542"/>
    <lineage>
        <taxon>Bacteria</taxon>
        <taxon>Bacillati</taxon>
        <taxon>Actinomycetota</taxon>
        <taxon>Actinomycetes</taxon>
        <taxon>Mycobacteriales</taxon>
        <taxon>Gordoniaceae</taxon>
        <taxon>Gordonia</taxon>
    </lineage>
</organism>
<dbReference type="InterPro" id="IPR051794">
    <property type="entry name" value="PG_Endopeptidase_C40"/>
</dbReference>
<dbReference type="eggNOG" id="COG0791">
    <property type="taxonomic scope" value="Bacteria"/>
</dbReference>
<proteinExistence type="inferred from homology"/>
<evidence type="ECO:0000313" key="8">
    <source>
        <dbReference type="Proteomes" id="UP000035009"/>
    </source>
</evidence>
<keyword evidence="4" id="KW-0788">Thiol protease</keyword>
<comment type="caution">
    <text evidence="7">The sequence shown here is derived from an EMBL/GenBank/DDBJ whole genome shotgun (WGS) entry which is preliminary data.</text>
</comment>
<dbReference type="RefSeq" id="WP_008379893.1">
    <property type="nucleotide sequence ID" value="NZ_BAOP01000020.1"/>
</dbReference>
<comment type="similarity">
    <text evidence="1">Belongs to the peptidase C40 family.</text>
</comment>
<dbReference type="InterPro" id="IPR000064">
    <property type="entry name" value="NLP_P60_dom"/>
</dbReference>
<evidence type="ECO:0000256" key="3">
    <source>
        <dbReference type="ARBA" id="ARBA00022801"/>
    </source>
</evidence>
<feature type="region of interest" description="Disordered" evidence="5">
    <location>
        <begin position="159"/>
        <end position="183"/>
    </location>
</feature>
<keyword evidence="2" id="KW-0645">Protease</keyword>
<dbReference type="STRING" id="410332.SAMN04488550_1473"/>
<evidence type="ECO:0000313" key="7">
    <source>
        <dbReference type="EMBL" id="GAC80708.1"/>
    </source>
</evidence>
<reference evidence="7 8" key="1">
    <citation type="submission" date="2013-02" db="EMBL/GenBank/DDBJ databases">
        <title>Whole genome shotgun sequence of Gordonia malaquae NBRC 108250.</title>
        <authorList>
            <person name="Yoshida I."/>
            <person name="Hosoyama A."/>
            <person name="Tsuchikane K."/>
            <person name="Ando Y."/>
            <person name="Baba S."/>
            <person name="Ohji S."/>
            <person name="Hamada M."/>
            <person name="Tamura T."/>
            <person name="Yamazoe A."/>
            <person name="Yamazaki S."/>
            <person name="Fujita N."/>
        </authorList>
    </citation>
    <scope>NUCLEOTIDE SEQUENCE [LARGE SCALE GENOMIC DNA]</scope>
    <source>
        <strain evidence="7 8">NBRC 108250</strain>
    </source>
</reference>